<proteinExistence type="predicted"/>
<accession>A0A8S5V914</accession>
<name>A0A8S5V914_9CAUD</name>
<reference evidence="2" key="1">
    <citation type="journal article" date="2021" name="Proc. Natl. Acad. Sci. U.S.A.">
        <title>A Catalog of Tens of Thousands of Viruses from Human Metagenomes Reveals Hidden Associations with Chronic Diseases.</title>
        <authorList>
            <person name="Tisza M.J."/>
            <person name="Buck C.B."/>
        </authorList>
    </citation>
    <scope>NUCLEOTIDE SEQUENCE</scope>
    <source>
        <strain evidence="2">Cttma3</strain>
    </source>
</reference>
<evidence type="ECO:0000313" key="2">
    <source>
        <dbReference type="EMBL" id="DAG03095.1"/>
    </source>
</evidence>
<feature type="compositionally biased region" description="Polar residues" evidence="1">
    <location>
        <begin position="80"/>
        <end position="89"/>
    </location>
</feature>
<evidence type="ECO:0000256" key="1">
    <source>
        <dbReference type="SAM" id="MobiDB-lite"/>
    </source>
</evidence>
<feature type="region of interest" description="Disordered" evidence="1">
    <location>
        <begin position="64"/>
        <end position="89"/>
    </location>
</feature>
<organism evidence="2">
    <name type="scientific">Siphoviridae sp. cttma3</name>
    <dbReference type="NCBI Taxonomy" id="2825708"/>
    <lineage>
        <taxon>Viruses</taxon>
        <taxon>Duplodnaviria</taxon>
        <taxon>Heunggongvirae</taxon>
        <taxon>Uroviricota</taxon>
        <taxon>Caudoviricetes</taxon>
    </lineage>
</organism>
<sequence>MNPAHNKSQYHELQYTHIWEKIKAIQEPTICGILSSTLKLGDTPNTIMPITEMNTRNRLFSVPASNADGSNKRPEPIMHNPNQNLCVSA</sequence>
<dbReference type="EMBL" id="BK016222">
    <property type="protein sequence ID" value="DAG03095.1"/>
    <property type="molecule type" value="Genomic_DNA"/>
</dbReference>
<protein>
    <submittedName>
        <fullName evidence="2">Uncharacterized protein</fullName>
    </submittedName>
</protein>